<reference evidence="1" key="1">
    <citation type="submission" date="2023-06" db="EMBL/GenBank/DDBJ databases">
        <title>Genomic Diversity of Vibrio spp. and Metagenomic Analysis of Pathogens in Florida Gulf Coastal Waters Following Hurricane Ian.</title>
        <authorList>
            <person name="Brumfield K.D."/>
        </authorList>
    </citation>
    <scope>NUCLEOTIDE SEQUENCE</scope>
    <source>
        <strain evidence="1">WBS2B-138</strain>
    </source>
</reference>
<comment type="caution">
    <text evidence="1">The sequence shown here is derived from an EMBL/GenBank/DDBJ whole genome shotgun (WGS) entry which is preliminary data.</text>
</comment>
<organism evidence="1 2">
    <name type="scientific">Vibrio parahaemolyticus</name>
    <dbReference type="NCBI Taxonomy" id="670"/>
    <lineage>
        <taxon>Bacteria</taxon>
        <taxon>Pseudomonadati</taxon>
        <taxon>Pseudomonadota</taxon>
        <taxon>Gammaproteobacteria</taxon>
        <taxon>Vibrionales</taxon>
        <taxon>Vibrionaceae</taxon>
        <taxon>Vibrio</taxon>
    </lineage>
</organism>
<name>A0AAW8Q2M6_VIBPH</name>
<protein>
    <submittedName>
        <fullName evidence="1">Uncharacterized protein</fullName>
    </submittedName>
</protein>
<proteinExistence type="predicted"/>
<gene>
    <name evidence="1" type="ORF">QX249_12830</name>
</gene>
<evidence type="ECO:0000313" key="1">
    <source>
        <dbReference type="EMBL" id="MDS1821550.1"/>
    </source>
</evidence>
<dbReference type="AlphaFoldDB" id="A0AAW8Q2M6"/>
<dbReference type="Proteomes" id="UP001253193">
    <property type="component" value="Unassembled WGS sequence"/>
</dbReference>
<sequence length="137" mass="15856">MMIKEALIEEITCLDSAPVECDGFSQLVVSALSRQNQEYKVFSGCVSTANGEKFSPHLWVEWEGYIIDFRVRMWLGQDAQHGFLPKSDFEKLYDGEEIYMEPLEPFMEEILKTPFPKEIMDQLQKQAKSNPAKPKMK</sequence>
<dbReference type="EMBL" id="JAUHGG010000003">
    <property type="protein sequence ID" value="MDS1821550.1"/>
    <property type="molecule type" value="Genomic_DNA"/>
</dbReference>
<accession>A0AAW8Q2M6</accession>
<evidence type="ECO:0000313" key="2">
    <source>
        <dbReference type="Proteomes" id="UP001253193"/>
    </source>
</evidence>
<dbReference type="RefSeq" id="WP_311020456.1">
    <property type="nucleotide sequence ID" value="NZ_JAUHGG010000003.1"/>
</dbReference>